<dbReference type="GeneID" id="4484486"/>
<evidence type="ECO:0000313" key="2">
    <source>
        <dbReference type="Proteomes" id="UP000001249"/>
    </source>
</evidence>
<reference evidence="2" key="1">
    <citation type="journal article" date="2008" name="J. Bacteriol.">
        <title>Ma-LMM01 infecting toxic Microcystis aeruginosa illuminates diverse cyanophage genome strategies.</title>
        <authorList>
            <person name="Yoshida T."/>
            <person name="Nagasaki K."/>
            <person name="Takashima Y."/>
            <person name="Shirai Y."/>
            <person name="Tomaru Y."/>
            <person name="Takao Y."/>
            <person name="Sakamoto S."/>
            <person name="Hiroishi S."/>
            <person name="Ogata H."/>
        </authorList>
    </citation>
    <scope>NUCLEOTIDE SEQUENCE</scope>
</reference>
<dbReference type="CDD" id="cd12214">
    <property type="entry name" value="ChiA1_BD"/>
    <property type="match status" value="1"/>
</dbReference>
<sequence length="625" mass="68605">MNSFGQSGPIRTYIETNREAFLDMVVSHSVLLSAYRRRQDEVVAVALQQAYPRMGLILSAARALDNTYLFGDTYPIVFQRVVEILSDSSGPFQEGLLAIAATLTASRLIASIPIDANVKNITLAENLEKAAITDLERIITLYKDGLVSGDGARELDTDKERTLYFALNLNLDSLSYTDFTSINLDTSRPGSPVRQLETLHIDSDKYSYVYLYLSNKTGPTDGYVVSNSSAVEVIVPMVNGYTIHDVISSVTMAINNATLGALDCTNLLVSPNSKRPCSVQLNIDSKSYFPNELPKRTRASVWFETVGMSLGVRRHDATIGKELVIMSAHTIALSTILPGYLGEWTAGSTYAIGNVVRYSGLFYRALVAGLNPAPPSAQWEVVTITPAMAITARTSSEYHIPGLLHSTEPDFSSMGEWGSRSLILEVKEGNYKAMEPTPTTDYELNTFYFRTTGPLEGTVRLRISSSQPTEESYTFLDTDDTLLIEVNGLTPMALVETLLQATYSISPYTGVLGAIHIDRDGVPGITFTSFRESALEIREIIDLLAGDDGFPSKLEVGVGDEVANRSAYTTNPRSLIIMAKKQDNLNENRAAILDSNKKGGKVVRVTTGDMSPRLQDVFDRLRRLK</sequence>
<dbReference type="Gene3D" id="2.10.10.20">
    <property type="entry name" value="Carbohydrate-binding module superfamily 5/12"/>
    <property type="match status" value="1"/>
</dbReference>
<organism evidence="1 2">
    <name type="scientific">Microcystis phage LMM01</name>
    <dbReference type="NCBI Taxonomy" id="2856824"/>
    <lineage>
        <taxon>Viruses</taxon>
        <taxon>Duplodnaviria</taxon>
        <taxon>Heunggongvirae</taxon>
        <taxon>Uroviricota</taxon>
        <taxon>Caudoviricetes</taxon>
        <taxon>Fukuivirus</taxon>
        <taxon>Fukuivirus LMM01</taxon>
    </lineage>
</organism>
<proteinExistence type="predicted"/>
<dbReference type="RefSeq" id="YP_851103.1">
    <property type="nucleotide sequence ID" value="NC_008562.1"/>
</dbReference>
<dbReference type="KEGG" id="vg:4484486"/>
<accession>A0A7K3</accession>
<dbReference type="Proteomes" id="UP000001249">
    <property type="component" value="Segment"/>
</dbReference>
<protein>
    <submittedName>
        <fullName evidence="1">Uncharacterized protein</fullName>
    </submittedName>
</protein>
<evidence type="ECO:0000313" key="1">
    <source>
        <dbReference type="EMBL" id="BAF36180.1"/>
    </source>
</evidence>
<name>A0A7K3_9CAUD</name>
<dbReference type="EMBL" id="AB231700">
    <property type="protein sequence ID" value="BAF36180.1"/>
    <property type="molecule type" value="Genomic_DNA"/>
</dbReference>
<keyword evidence="2" id="KW-1185">Reference proteome</keyword>